<dbReference type="PANTHER" id="PTHR44757:SF2">
    <property type="entry name" value="BIOFILM ARCHITECTURE MAINTENANCE PROTEIN MBAA"/>
    <property type="match status" value="1"/>
</dbReference>
<evidence type="ECO:0008006" key="6">
    <source>
        <dbReference type="Google" id="ProtNLM"/>
    </source>
</evidence>
<feature type="transmembrane region" description="Helical" evidence="1">
    <location>
        <begin position="278"/>
        <end position="299"/>
    </location>
</feature>
<dbReference type="InterPro" id="IPR000160">
    <property type="entry name" value="GGDEF_dom"/>
</dbReference>
<dbReference type="CDD" id="cd01948">
    <property type="entry name" value="EAL"/>
    <property type="match status" value="1"/>
</dbReference>
<keyword evidence="1" id="KW-0472">Membrane</keyword>
<feature type="domain" description="GGDEF" evidence="3">
    <location>
        <begin position="370"/>
        <end position="502"/>
    </location>
</feature>
<evidence type="ECO:0000259" key="3">
    <source>
        <dbReference type="PROSITE" id="PS50887"/>
    </source>
</evidence>
<keyword evidence="5" id="KW-1185">Reference proteome</keyword>
<dbReference type="SUPFAM" id="SSF55073">
    <property type="entry name" value="Nucleotide cyclase"/>
    <property type="match status" value="1"/>
</dbReference>
<reference evidence="4" key="1">
    <citation type="submission" date="2021-01" db="EMBL/GenBank/DDBJ databases">
        <title>Whole genome shotgun sequence of Actinoplanes rishiriensis NBRC 108556.</title>
        <authorList>
            <person name="Komaki H."/>
            <person name="Tamura T."/>
        </authorList>
    </citation>
    <scope>NUCLEOTIDE SEQUENCE</scope>
    <source>
        <strain evidence="4">NBRC 108556</strain>
    </source>
</reference>
<dbReference type="CDD" id="cd01949">
    <property type="entry name" value="GGDEF"/>
    <property type="match status" value="1"/>
</dbReference>
<evidence type="ECO:0000313" key="5">
    <source>
        <dbReference type="Proteomes" id="UP000636960"/>
    </source>
</evidence>
<keyword evidence="1" id="KW-0812">Transmembrane</keyword>
<dbReference type="InterPro" id="IPR001633">
    <property type="entry name" value="EAL_dom"/>
</dbReference>
<sequence length="764" mass="81504">MGALRTRLSALTGGPDVLLRHAGVLMVVAIALFTVNAVDPVLPWWLLWAPAVIGSGVVTVHFWRTAQAEHLPAPIRRFWRHVCVVAILVGCGILAEAIQFVSIDMPTRPAPTPVQLVFHAAAVVLVVYAMFRLPFGGQTRGGVFRVVLDAGTVMLGCAVFMWHFSTRNAFATGDSKIVWSSLVLSLLAMVAVFAVAKVTLTRHESALDRTALRLVGLAVLIGALVPVMFPLVVQSDPRLHMDIIDLPIIYFIVGLASRRQRAAEYGPRRGKRPARMRSFSVLPYVAVAAVDGLLLAVTIPEPAPGYQLVVVSAILLTAVVVIRQVTAFLDNGRLLKRLDHGATHDALTQLPNRVLFHDRLQQALAAPGDRRVSVALIDLDDFKIVNDTLGHEVGDQLLVSVAERLGACIRVEDTVARLGGDEFVVVLDGVDPAAADLAAQRMIAALAAPVLADGHELPIRASIGVADGRAGDDPSVLLRQADIAMYAAKLIPGTAHLHYTADMTQPGTDQTGLGADLSQALERDELFLIYQPIVALEDGRLLGAEALVRWAHPTHGTLSPQVFVPAAERNGLIVPLTRWVLRAALTQLATWDAGALPGLSVNVSARDLREPDLIETVAALLTEFDIQPGRVTLEITESVPLDVAEAAATVRGLRALGVRVALDDFGTGSSTLTTLHGVPVDELKLDLSFTQTAPTAEVPVAAAVRQMAGSLGLHAVAEGVETQLQADHLRELGYVAAQGFHFARPMPAADFTAFLTGVPLTSAA</sequence>
<comment type="caution">
    <text evidence="4">The sequence shown here is derived from an EMBL/GenBank/DDBJ whole genome shotgun (WGS) entry which is preliminary data.</text>
</comment>
<feature type="transmembrane region" description="Helical" evidence="1">
    <location>
        <begin position="78"/>
        <end position="101"/>
    </location>
</feature>
<dbReference type="SMART" id="SM00052">
    <property type="entry name" value="EAL"/>
    <property type="match status" value="1"/>
</dbReference>
<name>A0A919K4F6_9ACTN</name>
<dbReference type="Proteomes" id="UP000636960">
    <property type="component" value="Unassembled WGS sequence"/>
</dbReference>
<keyword evidence="1" id="KW-1133">Transmembrane helix</keyword>
<dbReference type="PANTHER" id="PTHR44757">
    <property type="entry name" value="DIGUANYLATE CYCLASE DGCP"/>
    <property type="match status" value="1"/>
</dbReference>
<dbReference type="SUPFAM" id="SSF141868">
    <property type="entry name" value="EAL domain-like"/>
    <property type="match status" value="1"/>
</dbReference>
<dbReference type="Gene3D" id="3.30.70.270">
    <property type="match status" value="1"/>
</dbReference>
<dbReference type="NCBIfam" id="TIGR00254">
    <property type="entry name" value="GGDEF"/>
    <property type="match status" value="1"/>
</dbReference>
<gene>
    <name evidence="4" type="ORF">Ari01nite_58530</name>
</gene>
<dbReference type="InterPro" id="IPR029787">
    <property type="entry name" value="Nucleotide_cyclase"/>
</dbReference>
<dbReference type="Pfam" id="PF00990">
    <property type="entry name" value="GGDEF"/>
    <property type="match status" value="1"/>
</dbReference>
<dbReference type="InterPro" id="IPR043128">
    <property type="entry name" value="Rev_trsase/Diguanyl_cyclase"/>
</dbReference>
<feature type="domain" description="EAL" evidence="2">
    <location>
        <begin position="510"/>
        <end position="759"/>
    </location>
</feature>
<feature type="transmembrane region" description="Helical" evidence="1">
    <location>
        <begin position="239"/>
        <end position="257"/>
    </location>
</feature>
<dbReference type="PROSITE" id="PS50883">
    <property type="entry name" value="EAL"/>
    <property type="match status" value="1"/>
</dbReference>
<dbReference type="Pfam" id="PF00563">
    <property type="entry name" value="EAL"/>
    <property type="match status" value="1"/>
</dbReference>
<feature type="transmembrane region" description="Helical" evidence="1">
    <location>
        <begin position="305"/>
        <end position="329"/>
    </location>
</feature>
<dbReference type="Gene3D" id="3.20.20.450">
    <property type="entry name" value="EAL domain"/>
    <property type="match status" value="1"/>
</dbReference>
<organism evidence="4 5">
    <name type="scientific">Paractinoplanes rishiriensis</name>
    <dbReference type="NCBI Taxonomy" id="1050105"/>
    <lineage>
        <taxon>Bacteria</taxon>
        <taxon>Bacillati</taxon>
        <taxon>Actinomycetota</taxon>
        <taxon>Actinomycetes</taxon>
        <taxon>Micromonosporales</taxon>
        <taxon>Micromonosporaceae</taxon>
        <taxon>Paractinoplanes</taxon>
    </lineage>
</organism>
<dbReference type="InterPro" id="IPR052155">
    <property type="entry name" value="Biofilm_reg_signaling"/>
</dbReference>
<dbReference type="EMBL" id="BOMV01000061">
    <property type="protein sequence ID" value="GIE98388.1"/>
    <property type="molecule type" value="Genomic_DNA"/>
</dbReference>
<accession>A0A919K4F6</accession>
<dbReference type="InterPro" id="IPR035919">
    <property type="entry name" value="EAL_sf"/>
</dbReference>
<feature type="transmembrane region" description="Helical" evidence="1">
    <location>
        <begin position="143"/>
        <end position="165"/>
    </location>
</feature>
<dbReference type="AlphaFoldDB" id="A0A919K4F6"/>
<dbReference type="SMART" id="SM00267">
    <property type="entry name" value="GGDEF"/>
    <property type="match status" value="1"/>
</dbReference>
<evidence type="ECO:0000259" key="2">
    <source>
        <dbReference type="PROSITE" id="PS50883"/>
    </source>
</evidence>
<proteinExistence type="predicted"/>
<feature type="transmembrane region" description="Helical" evidence="1">
    <location>
        <begin position="177"/>
        <end position="200"/>
    </location>
</feature>
<evidence type="ECO:0000256" key="1">
    <source>
        <dbReference type="SAM" id="Phobius"/>
    </source>
</evidence>
<protein>
    <recommendedName>
        <fullName evidence="6">Diguanylate cyclase/phosphodiesterase</fullName>
    </recommendedName>
</protein>
<feature type="transmembrane region" description="Helical" evidence="1">
    <location>
        <begin position="21"/>
        <end position="38"/>
    </location>
</feature>
<dbReference type="PROSITE" id="PS50887">
    <property type="entry name" value="GGDEF"/>
    <property type="match status" value="1"/>
</dbReference>
<feature type="transmembrane region" description="Helical" evidence="1">
    <location>
        <begin position="212"/>
        <end position="233"/>
    </location>
</feature>
<feature type="transmembrane region" description="Helical" evidence="1">
    <location>
        <begin position="44"/>
        <end position="66"/>
    </location>
</feature>
<feature type="transmembrane region" description="Helical" evidence="1">
    <location>
        <begin position="113"/>
        <end position="131"/>
    </location>
</feature>
<evidence type="ECO:0000313" key="4">
    <source>
        <dbReference type="EMBL" id="GIE98388.1"/>
    </source>
</evidence>
<dbReference type="RefSeq" id="WP_203785409.1">
    <property type="nucleotide sequence ID" value="NZ_BOMV01000061.1"/>
</dbReference>